<keyword evidence="6 8" id="KW-0129">CBS domain</keyword>
<keyword evidence="5 9" id="KW-1133">Transmembrane helix</keyword>
<evidence type="ECO:0000256" key="1">
    <source>
        <dbReference type="ARBA" id="ARBA00004141"/>
    </source>
</evidence>
<evidence type="ECO:0000259" key="12">
    <source>
        <dbReference type="PROSITE" id="PS51846"/>
    </source>
</evidence>
<evidence type="ECO:0000259" key="11">
    <source>
        <dbReference type="PROSITE" id="PS51371"/>
    </source>
</evidence>
<dbReference type="InterPro" id="IPR002550">
    <property type="entry name" value="CNNM"/>
</dbReference>
<feature type="domain" description="CNNM transmembrane" evidence="12">
    <location>
        <begin position="1"/>
        <end position="185"/>
    </location>
</feature>
<comment type="caution">
    <text evidence="13">The sequence shown here is derived from an EMBL/GenBank/DDBJ whole genome shotgun (WGS) entry which is preliminary data.</text>
</comment>
<evidence type="ECO:0000313" key="14">
    <source>
        <dbReference type="Proteomes" id="UP000662088"/>
    </source>
</evidence>
<evidence type="ECO:0000256" key="4">
    <source>
        <dbReference type="ARBA" id="ARBA00022737"/>
    </source>
</evidence>
<dbReference type="InterPro" id="IPR044751">
    <property type="entry name" value="Ion_transp-like_CBS"/>
</dbReference>
<dbReference type="GO" id="GO:0005886">
    <property type="term" value="C:plasma membrane"/>
    <property type="evidence" value="ECO:0007669"/>
    <property type="project" value="TreeGrafter"/>
</dbReference>
<dbReference type="Gene3D" id="3.30.465.10">
    <property type="match status" value="1"/>
</dbReference>
<dbReference type="SMART" id="SM01091">
    <property type="entry name" value="CorC_HlyC"/>
    <property type="match status" value="1"/>
</dbReference>
<dbReference type="PROSITE" id="PS51846">
    <property type="entry name" value="CNNM"/>
    <property type="match status" value="1"/>
</dbReference>
<evidence type="ECO:0000256" key="8">
    <source>
        <dbReference type="PROSITE-ProRule" id="PRU00703"/>
    </source>
</evidence>
<gene>
    <name evidence="13" type="ORF">H8R92_03390</name>
</gene>
<reference evidence="13" key="1">
    <citation type="submission" date="2020-08" db="EMBL/GenBank/DDBJ databases">
        <title>Genome public.</title>
        <authorList>
            <person name="Liu C."/>
            <person name="Sun Q."/>
        </authorList>
    </citation>
    <scope>NUCLEOTIDE SEQUENCE</scope>
    <source>
        <strain evidence="13">NSJ-42</strain>
    </source>
</reference>
<feature type="transmembrane region" description="Helical" evidence="10">
    <location>
        <begin position="90"/>
        <end position="110"/>
    </location>
</feature>
<dbReference type="InterPro" id="IPR036318">
    <property type="entry name" value="FAD-bd_PCMH-like_sf"/>
</dbReference>
<evidence type="ECO:0000256" key="7">
    <source>
        <dbReference type="ARBA" id="ARBA00023136"/>
    </source>
</evidence>
<dbReference type="RefSeq" id="WP_186834750.1">
    <property type="nucleotide sequence ID" value="NZ_JACOOQ010000004.1"/>
</dbReference>
<keyword evidence="14" id="KW-1185">Reference proteome</keyword>
<evidence type="ECO:0000256" key="10">
    <source>
        <dbReference type="SAM" id="Phobius"/>
    </source>
</evidence>
<dbReference type="PROSITE" id="PS51371">
    <property type="entry name" value="CBS"/>
    <property type="match status" value="2"/>
</dbReference>
<dbReference type="SMART" id="SM00116">
    <property type="entry name" value="CBS"/>
    <property type="match status" value="2"/>
</dbReference>
<dbReference type="Pfam" id="PF03471">
    <property type="entry name" value="CorC_HlyC"/>
    <property type="match status" value="1"/>
</dbReference>
<dbReference type="SUPFAM" id="SSF56176">
    <property type="entry name" value="FAD-binding/transporter-associated domain-like"/>
    <property type="match status" value="1"/>
</dbReference>
<dbReference type="CDD" id="cd04590">
    <property type="entry name" value="CBS_pair_CorC_HlyC_assoc"/>
    <property type="match status" value="1"/>
</dbReference>
<dbReference type="InterPro" id="IPR046342">
    <property type="entry name" value="CBS_dom_sf"/>
</dbReference>
<feature type="transmembrane region" description="Helical" evidence="10">
    <location>
        <begin position="122"/>
        <end position="147"/>
    </location>
</feature>
<feature type="domain" description="CBS" evidence="11">
    <location>
        <begin position="204"/>
        <end position="264"/>
    </location>
</feature>
<evidence type="ECO:0000256" key="2">
    <source>
        <dbReference type="ARBA" id="ARBA00006337"/>
    </source>
</evidence>
<evidence type="ECO:0000256" key="6">
    <source>
        <dbReference type="ARBA" id="ARBA00023122"/>
    </source>
</evidence>
<feature type="domain" description="CBS" evidence="11">
    <location>
        <begin position="268"/>
        <end position="325"/>
    </location>
</feature>
<keyword evidence="4" id="KW-0677">Repeat</keyword>
<dbReference type="PANTHER" id="PTHR22777">
    <property type="entry name" value="HEMOLYSIN-RELATED"/>
    <property type="match status" value="1"/>
</dbReference>
<proteinExistence type="inferred from homology"/>
<dbReference type="InterPro" id="IPR000644">
    <property type="entry name" value="CBS_dom"/>
</dbReference>
<dbReference type="SUPFAM" id="SSF54631">
    <property type="entry name" value="CBS-domain pair"/>
    <property type="match status" value="1"/>
</dbReference>
<evidence type="ECO:0000256" key="9">
    <source>
        <dbReference type="PROSITE-ProRule" id="PRU01193"/>
    </source>
</evidence>
<keyword evidence="3 9" id="KW-0812">Transmembrane</keyword>
<sequence length="417" mass="46353">MEDSISSILILVLLITMSAYFSATETAYSSLNKIKLKSIANKGNKKAKLALELSEKYDSVISTILIGNNIVNIATASLAAVLFTKLLGSSGVTVSTIVMTILILIFGEISPKSIAKDIPESFAIVSAPLLNVFCIILKPVNHIFCLWKKLISKVLKIQKHSGITEDEILTIAEEAENEGGINPQQLEIIKSAIELNEQEVIEAFTPRVDMIAVKDSCSKEELLNLFIESGFSRIPVYHDNIDNVIGIINEKDLINIVVNNNNEEISSIIKPLNVIQPHMKLSHLLKVLQNNKSHMALIADEYGGTMGIITLEDILEELVGEIWDEHDKVVNDIEKIGEDEYIVRGNANIEKVLEEVDLEDEFEVNSVNGWVIQQFGKIPKVGESFEYKNLKIVIQKATKRCVLEIRITVDEPMEISS</sequence>
<accession>A0A8I0AD14</accession>
<dbReference type="Pfam" id="PF00571">
    <property type="entry name" value="CBS"/>
    <property type="match status" value="2"/>
</dbReference>
<dbReference type="GO" id="GO:0050660">
    <property type="term" value="F:flavin adenine dinucleotide binding"/>
    <property type="evidence" value="ECO:0007669"/>
    <property type="project" value="InterPro"/>
</dbReference>
<dbReference type="InterPro" id="IPR005170">
    <property type="entry name" value="Transptr-assoc_dom"/>
</dbReference>
<dbReference type="FunFam" id="3.10.580.10:FF:000002">
    <property type="entry name" value="Magnesium/cobalt efflux protein CorC"/>
    <property type="match status" value="1"/>
</dbReference>
<evidence type="ECO:0000313" key="13">
    <source>
        <dbReference type="EMBL" id="MBC5639485.1"/>
    </source>
</evidence>
<comment type="subcellular location">
    <subcellularLocation>
        <location evidence="1">Membrane</location>
        <topology evidence="1">Multi-pass membrane protein</topology>
    </subcellularLocation>
</comment>
<dbReference type="AlphaFoldDB" id="A0A8I0AD14"/>
<protein>
    <submittedName>
        <fullName evidence="13">HlyC/CorC family transporter</fullName>
    </submittedName>
</protein>
<evidence type="ECO:0000256" key="5">
    <source>
        <dbReference type="ARBA" id="ARBA00022989"/>
    </source>
</evidence>
<dbReference type="PANTHER" id="PTHR22777:SF17">
    <property type="entry name" value="UPF0053 PROTEIN SLL0260"/>
    <property type="match status" value="1"/>
</dbReference>
<comment type="similarity">
    <text evidence="2">Belongs to the UPF0053 family.</text>
</comment>
<dbReference type="Pfam" id="PF01595">
    <property type="entry name" value="CNNM"/>
    <property type="match status" value="1"/>
</dbReference>
<dbReference type="InterPro" id="IPR016169">
    <property type="entry name" value="FAD-bd_PCMH_sub2"/>
</dbReference>
<keyword evidence="7 9" id="KW-0472">Membrane</keyword>
<evidence type="ECO:0000256" key="3">
    <source>
        <dbReference type="ARBA" id="ARBA00022692"/>
    </source>
</evidence>
<dbReference type="EMBL" id="JACOOQ010000004">
    <property type="protein sequence ID" value="MBC5639485.1"/>
    <property type="molecule type" value="Genomic_DNA"/>
</dbReference>
<feature type="transmembrane region" description="Helical" evidence="10">
    <location>
        <begin position="60"/>
        <end position="83"/>
    </location>
</feature>
<name>A0A8I0AD14_9CLOT</name>
<organism evidence="13 14">
    <name type="scientific">Clostridium lentum</name>
    <dbReference type="NCBI Taxonomy" id="2763037"/>
    <lineage>
        <taxon>Bacteria</taxon>
        <taxon>Bacillati</taxon>
        <taxon>Bacillota</taxon>
        <taxon>Clostridia</taxon>
        <taxon>Eubacteriales</taxon>
        <taxon>Clostridiaceae</taxon>
        <taxon>Clostridium</taxon>
    </lineage>
</organism>
<dbReference type="Gene3D" id="3.10.580.10">
    <property type="entry name" value="CBS-domain"/>
    <property type="match status" value="1"/>
</dbReference>
<dbReference type="Proteomes" id="UP000662088">
    <property type="component" value="Unassembled WGS sequence"/>
</dbReference>